<proteinExistence type="predicted"/>
<dbReference type="EMBL" id="LCAB01000008">
    <property type="protein sequence ID" value="KKR82895.1"/>
    <property type="molecule type" value="Genomic_DNA"/>
</dbReference>
<organism evidence="1 2">
    <name type="scientific">Candidatus Daviesbacteria bacterium GW2011_GWA2_40_9</name>
    <dbReference type="NCBI Taxonomy" id="1618424"/>
    <lineage>
        <taxon>Bacteria</taxon>
        <taxon>Candidatus Daviesiibacteriota</taxon>
    </lineage>
</organism>
<evidence type="ECO:0000313" key="1">
    <source>
        <dbReference type="EMBL" id="KKR82895.1"/>
    </source>
</evidence>
<dbReference type="AlphaFoldDB" id="A0A0G0WF38"/>
<dbReference type="Proteomes" id="UP000034601">
    <property type="component" value="Unassembled WGS sequence"/>
</dbReference>
<gene>
    <name evidence="1" type="ORF">UU29_C0008G0004</name>
</gene>
<accession>A0A0G0WF38</accession>
<sequence>MEAQQLSGQEDIKPGREEISLMLFSWLENRKIYIRI</sequence>
<protein>
    <submittedName>
        <fullName evidence="1">Uncharacterized protein</fullName>
    </submittedName>
</protein>
<comment type="caution">
    <text evidence="1">The sequence shown here is derived from an EMBL/GenBank/DDBJ whole genome shotgun (WGS) entry which is preliminary data.</text>
</comment>
<name>A0A0G0WF38_9BACT</name>
<evidence type="ECO:0000313" key="2">
    <source>
        <dbReference type="Proteomes" id="UP000034601"/>
    </source>
</evidence>
<reference evidence="1 2" key="1">
    <citation type="journal article" date="2015" name="Nature">
        <title>rRNA introns, odd ribosomes, and small enigmatic genomes across a large radiation of phyla.</title>
        <authorList>
            <person name="Brown C.T."/>
            <person name="Hug L.A."/>
            <person name="Thomas B.C."/>
            <person name="Sharon I."/>
            <person name="Castelle C.J."/>
            <person name="Singh A."/>
            <person name="Wilkins M.J."/>
            <person name="Williams K.H."/>
            <person name="Banfield J.F."/>
        </authorList>
    </citation>
    <scope>NUCLEOTIDE SEQUENCE [LARGE SCALE GENOMIC DNA]</scope>
</reference>